<dbReference type="NCBIfam" id="TIGR01068">
    <property type="entry name" value="thioredoxin"/>
    <property type="match status" value="1"/>
</dbReference>
<dbReference type="Gene3D" id="1.25.40.10">
    <property type="entry name" value="Tetratricopeptide repeat domain"/>
    <property type="match status" value="1"/>
</dbReference>
<keyword evidence="10" id="KW-1185">Reference proteome</keyword>
<dbReference type="GO" id="GO:0045454">
    <property type="term" value="P:cell redox homeostasis"/>
    <property type="evidence" value="ECO:0007669"/>
    <property type="project" value="TreeGrafter"/>
</dbReference>
<dbReference type="InterPro" id="IPR005746">
    <property type="entry name" value="Thioredoxin"/>
</dbReference>
<keyword evidence="4" id="KW-1015">Disulfide bond</keyword>
<dbReference type="Gene3D" id="3.40.30.10">
    <property type="entry name" value="Glutaredoxin"/>
    <property type="match status" value="1"/>
</dbReference>
<evidence type="ECO:0000256" key="6">
    <source>
        <dbReference type="NCBIfam" id="TIGR01068"/>
    </source>
</evidence>
<keyword evidence="2" id="KW-0813">Transport</keyword>
<evidence type="ECO:0000259" key="8">
    <source>
        <dbReference type="PROSITE" id="PS51352"/>
    </source>
</evidence>
<dbReference type="GO" id="GO:0006950">
    <property type="term" value="P:response to stress"/>
    <property type="evidence" value="ECO:0007669"/>
    <property type="project" value="UniProtKB-ARBA"/>
</dbReference>
<dbReference type="PANTHER" id="PTHR45663:SF11">
    <property type="entry name" value="GEO12009P1"/>
    <property type="match status" value="1"/>
</dbReference>
<dbReference type="InterPro" id="IPR013766">
    <property type="entry name" value="Thioredoxin_domain"/>
</dbReference>
<dbReference type="EMBL" id="VLLL01000005">
    <property type="protein sequence ID" value="TWJ14628.1"/>
    <property type="molecule type" value="Genomic_DNA"/>
</dbReference>
<evidence type="ECO:0000256" key="4">
    <source>
        <dbReference type="ARBA" id="ARBA00023157"/>
    </source>
</evidence>
<name>A0A562V9V3_9ACTN</name>
<dbReference type="PROSITE" id="PS00194">
    <property type="entry name" value="THIOREDOXIN_1"/>
    <property type="match status" value="1"/>
</dbReference>
<dbReference type="RefSeq" id="WP_147131968.1">
    <property type="nucleotide sequence ID" value="NZ_BAABIJ010000001.1"/>
</dbReference>
<dbReference type="AlphaFoldDB" id="A0A562V9V3"/>
<comment type="similarity">
    <text evidence="1">Belongs to the thioredoxin family.</text>
</comment>
<organism evidence="9 10">
    <name type="scientific">Stackebrandtia albiflava</name>
    <dbReference type="NCBI Taxonomy" id="406432"/>
    <lineage>
        <taxon>Bacteria</taxon>
        <taxon>Bacillati</taxon>
        <taxon>Actinomycetota</taxon>
        <taxon>Actinomycetes</taxon>
        <taxon>Glycomycetales</taxon>
        <taxon>Glycomycetaceae</taxon>
        <taxon>Stackebrandtia</taxon>
    </lineage>
</organism>
<evidence type="ECO:0000313" key="9">
    <source>
        <dbReference type="EMBL" id="TWJ14628.1"/>
    </source>
</evidence>
<dbReference type="Pfam" id="PF14561">
    <property type="entry name" value="TPR_20"/>
    <property type="match status" value="1"/>
</dbReference>
<dbReference type="PROSITE" id="PS51352">
    <property type="entry name" value="THIOREDOXIN_2"/>
    <property type="match status" value="1"/>
</dbReference>
<dbReference type="SUPFAM" id="SSF52833">
    <property type="entry name" value="Thioredoxin-like"/>
    <property type="match status" value="1"/>
</dbReference>
<reference evidence="9 10" key="1">
    <citation type="journal article" date="2013" name="Stand. Genomic Sci.">
        <title>Genomic Encyclopedia of Type Strains, Phase I: The one thousand microbial genomes (KMG-I) project.</title>
        <authorList>
            <person name="Kyrpides N.C."/>
            <person name="Woyke T."/>
            <person name="Eisen J.A."/>
            <person name="Garrity G."/>
            <person name="Lilburn T.G."/>
            <person name="Beck B.J."/>
            <person name="Whitman W.B."/>
            <person name="Hugenholtz P."/>
            <person name="Klenk H.P."/>
        </authorList>
    </citation>
    <scope>NUCLEOTIDE SEQUENCE [LARGE SCALE GENOMIC DNA]</scope>
    <source>
        <strain evidence="9 10">DSM 45044</strain>
    </source>
</reference>
<evidence type="ECO:0000256" key="7">
    <source>
        <dbReference type="SAM" id="MobiDB-lite"/>
    </source>
</evidence>
<dbReference type="InterPro" id="IPR017937">
    <property type="entry name" value="Thioredoxin_CS"/>
</dbReference>
<evidence type="ECO:0000313" key="10">
    <source>
        <dbReference type="Proteomes" id="UP000321617"/>
    </source>
</evidence>
<accession>A0A562V9V3</accession>
<proteinExistence type="inferred from homology"/>
<dbReference type="Pfam" id="PF00085">
    <property type="entry name" value="Thioredoxin"/>
    <property type="match status" value="1"/>
</dbReference>
<evidence type="ECO:0000256" key="1">
    <source>
        <dbReference type="ARBA" id="ARBA00008987"/>
    </source>
</evidence>
<comment type="caution">
    <text evidence="9">The sequence shown here is derived from an EMBL/GenBank/DDBJ whole genome shotgun (WGS) entry which is preliminary data.</text>
</comment>
<dbReference type="PANTHER" id="PTHR45663">
    <property type="entry name" value="GEO12009P1"/>
    <property type="match status" value="1"/>
</dbReference>
<dbReference type="GO" id="GO:0005829">
    <property type="term" value="C:cytosol"/>
    <property type="evidence" value="ECO:0007669"/>
    <property type="project" value="TreeGrafter"/>
</dbReference>
<keyword evidence="5" id="KW-0676">Redox-active center</keyword>
<sequence>MNSSDPRQAPQRLLAGAVDLSSLASPRPAPAAPPPGGGAPAAGSGVAVIDVTEATFQSEVLERSLQTPVVIDFWAEWCGPCKQLSPVLEKLAQEGGGSWVLAKIDVDANPQLAGAFQVQSIPMVVAVVGGRPVDAFQGVQPESTLRQWIGQLIQAAGGEPPEVPTDPQLVAAETALESGDLDGAETAFSRYLADNPGDDAARSGLAQVKLLRRIGDADIEAAMAKSAADPDDVPSALLAADALVVSGQADVAYERLIALIARSAGDQRDTVRKHLLELFSIASPEDPVVNKARRRLSAVLF</sequence>
<gene>
    <name evidence="9" type="ORF">LX16_0314</name>
</gene>
<feature type="domain" description="Thioredoxin" evidence="8">
    <location>
        <begin position="28"/>
        <end position="154"/>
    </location>
</feature>
<dbReference type="InterPro" id="IPR036249">
    <property type="entry name" value="Thioredoxin-like_sf"/>
</dbReference>
<keyword evidence="3" id="KW-0249">Electron transport</keyword>
<feature type="region of interest" description="Disordered" evidence="7">
    <location>
        <begin position="24"/>
        <end position="44"/>
    </location>
</feature>
<dbReference type="OrthoDB" id="5181746at2"/>
<protein>
    <recommendedName>
        <fullName evidence="6">Thioredoxin</fullName>
    </recommendedName>
</protein>
<dbReference type="InterPro" id="IPR011990">
    <property type="entry name" value="TPR-like_helical_dom_sf"/>
</dbReference>
<evidence type="ECO:0000256" key="3">
    <source>
        <dbReference type="ARBA" id="ARBA00022982"/>
    </source>
</evidence>
<dbReference type="GO" id="GO:0015035">
    <property type="term" value="F:protein-disulfide reductase activity"/>
    <property type="evidence" value="ECO:0007669"/>
    <property type="project" value="UniProtKB-UniRule"/>
</dbReference>
<feature type="compositionally biased region" description="Pro residues" evidence="7">
    <location>
        <begin position="27"/>
        <end position="37"/>
    </location>
</feature>
<dbReference type="Proteomes" id="UP000321617">
    <property type="component" value="Unassembled WGS sequence"/>
</dbReference>
<dbReference type="CDD" id="cd02956">
    <property type="entry name" value="ybbN"/>
    <property type="match status" value="1"/>
</dbReference>
<dbReference type="FunFam" id="3.40.30.10:FF:000001">
    <property type="entry name" value="Thioredoxin"/>
    <property type="match status" value="1"/>
</dbReference>
<evidence type="ECO:0000256" key="2">
    <source>
        <dbReference type="ARBA" id="ARBA00022448"/>
    </source>
</evidence>
<evidence type="ECO:0000256" key="5">
    <source>
        <dbReference type="ARBA" id="ARBA00023284"/>
    </source>
</evidence>